<feature type="domain" description="AB hydrolase-1" evidence="1">
    <location>
        <begin position="26"/>
        <end position="129"/>
    </location>
</feature>
<dbReference type="Gene3D" id="3.40.50.1820">
    <property type="entry name" value="alpha/beta hydrolase"/>
    <property type="match status" value="1"/>
</dbReference>
<protein>
    <submittedName>
        <fullName evidence="2">Alpha/beta fold hydrolase</fullName>
    </submittedName>
</protein>
<dbReference type="InterPro" id="IPR000073">
    <property type="entry name" value="AB_hydrolase_1"/>
</dbReference>
<dbReference type="RefSeq" id="WP_380589021.1">
    <property type="nucleotide sequence ID" value="NZ_JBHSQJ010000141.1"/>
</dbReference>
<gene>
    <name evidence="2" type="ORF">ACFP3V_27565</name>
</gene>
<reference evidence="3" key="1">
    <citation type="journal article" date="2019" name="Int. J. Syst. Evol. Microbiol.">
        <title>The Global Catalogue of Microorganisms (GCM) 10K type strain sequencing project: providing services to taxonomists for standard genome sequencing and annotation.</title>
        <authorList>
            <consortium name="The Broad Institute Genomics Platform"/>
            <consortium name="The Broad Institute Genome Sequencing Center for Infectious Disease"/>
            <person name="Wu L."/>
            <person name="Ma J."/>
        </authorList>
    </citation>
    <scope>NUCLEOTIDE SEQUENCE [LARGE SCALE GENOMIC DNA]</scope>
    <source>
        <strain evidence="3">JCM 4816</strain>
    </source>
</reference>
<dbReference type="GO" id="GO:0016787">
    <property type="term" value="F:hydrolase activity"/>
    <property type="evidence" value="ECO:0007669"/>
    <property type="project" value="UniProtKB-KW"/>
</dbReference>
<keyword evidence="2" id="KW-0378">Hydrolase</keyword>
<dbReference type="Pfam" id="PF00561">
    <property type="entry name" value="Abhydrolase_1"/>
    <property type="match status" value="1"/>
</dbReference>
<dbReference type="PANTHER" id="PTHR43433">
    <property type="entry name" value="HYDROLASE, ALPHA/BETA FOLD FAMILY PROTEIN"/>
    <property type="match status" value="1"/>
</dbReference>
<dbReference type="SUPFAM" id="SSF53474">
    <property type="entry name" value="alpha/beta-Hydrolases"/>
    <property type="match status" value="1"/>
</dbReference>
<proteinExistence type="predicted"/>
<dbReference type="EMBL" id="JBHSQJ010000141">
    <property type="protein sequence ID" value="MFC5910949.1"/>
    <property type="molecule type" value="Genomic_DNA"/>
</dbReference>
<sequence length="296" mass="32306">MEEFKVVTADGRSLSAAAWGDRHGAPVFLIHGTPGSRLGQLPEERRLYRLNLRVITYDRPGYGRSDRHSGRRVSDAAEDVRAIADHIGLDRFGVVGRSGGGPHALACAALLPTRVARAAALVSLAPRDADGLSWYQGMTESNISAYSAGEQSLDLLVPLLMARVHDIRTDPRKLIAALRHELTAADLSVIADPGVRSSLTRNYAEALRSGGEGWIDDLVAFLQPWGFDLSAISCPVELWHGEDDVFSPVEHTVWLASRIPTSRLRIQSKAAHFHAWRELLDILCRVALDPAQETAG</sequence>
<accession>A0ABW1G861</accession>
<dbReference type="PANTHER" id="PTHR43433:SF10">
    <property type="entry name" value="AB HYDROLASE-1 DOMAIN-CONTAINING PROTEIN"/>
    <property type="match status" value="1"/>
</dbReference>
<dbReference type="InterPro" id="IPR029058">
    <property type="entry name" value="AB_hydrolase_fold"/>
</dbReference>
<comment type="caution">
    <text evidence="2">The sequence shown here is derived from an EMBL/GenBank/DDBJ whole genome shotgun (WGS) entry which is preliminary data.</text>
</comment>
<dbReference type="Proteomes" id="UP001596174">
    <property type="component" value="Unassembled WGS sequence"/>
</dbReference>
<keyword evidence="3" id="KW-1185">Reference proteome</keyword>
<evidence type="ECO:0000313" key="2">
    <source>
        <dbReference type="EMBL" id="MFC5910949.1"/>
    </source>
</evidence>
<evidence type="ECO:0000313" key="3">
    <source>
        <dbReference type="Proteomes" id="UP001596174"/>
    </source>
</evidence>
<dbReference type="PRINTS" id="PR00111">
    <property type="entry name" value="ABHYDROLASE"/>
</dbReference>
<evidence type="ECO:0000259" key="1">
    <source>
        <dbReference type="Pfam" id="PF00561"/>
    </source>
</evidence>
<dbReference type="InterPro" id="IPR050471">
    <property type="entry name" value="AB_hydrolase"/>
</dbReference>
<organism evidence="2 3">
    <name type="scientific">Streptacidiphilus monticola</name>
    <dbReference type="NCBI Taxonomy" id="2161674"/>
    <lineage>
        <taxon>Bacteria</taxon>
        <taxon>Bacillati</taxon>
        <taxon>Actinomycetota</taxon>
        <taxon>Actinomycetes</taxon>
        <taxon>Kitasatosporales</taxon>
        <taxon>Streptomycetaceae</taxon>
        <taxon>Streptacidiphilus</taxon>
    </lineage>
</organism>
<name>A0ABW1G861_9ACTN</name>